<sequence length="141" mass="15922">MDLTATLDASCSLKQLRNWVGDLSRYPDWLTIVPRAELEEGSEPNAWAVELRAKVGPIARSKRLRMIRTIDEPGHIRFEREEVDGRSHSTWVLDAQLESIEIGTRLTMGLHYGGSFGAGLFERLLADEIESSKQTLRSLVE</sequence>
<dbReference type="AlphaFoldDB" id="A0A6J6ESJ3"/>
<organism evidence="1">
    <name type="scientific">freshwater metagenome</name>
    <dbReference type="NCBI Taxonomy" id="449393"/>
    <lineage>
        <taxon>unclassified sequences</taxon>
        <taxon>metagenomes</taxon>
        <taxon>ecological metagenomes</taxon>
    </lineage>
</organism>
<reference evidence="1" key="1">
    <citation type="submission" date="2020-05" db="EMBL/GenBank/DDBJ databases">
        <authorList>
            <person name="Chiriac C."/>
            <person name="Salcher M."/>
            <person name="Ghai R."/>
            <person name="Kavagutti S V."/>
        </authorList>
    </citation>
    <scope>NUCLEOTIDE SEQUENCE</scope>
</reference>
<name>A0A6J6ESJ3_9ZZZZ</name>
<protein>
    <submittedName>
        <fullName evidence="1">Unannotated protein</fullName>
    </submittedName>
</protein>
<proteinExistence type="predicted"/>
<dbReference type="Pfam" id="PF10604">
    <property type="entry name" value="Polyketide_cyc2"/>
    <property type="match status" value="1"/>
</dbReference>
<dbReference type="InterPro" id="IPR019587">
    <property type="entry name" value="Polyketide_cyclase/dehydratase"/>
</dbReference>
<dbReference type="SUPFAM" id="SSF55961">
    <property type="entry name" value="Bet v1-like"/>
    <property type="match status" value="1"/>
</dbReference>
<gene>
    <name evidence="1" type="ORF">UFOPK1603_01553</name>
</gene>
<accession>A0A6J6ESJ3</accession>
<dbReference type="CDD" id="cd07812">
    <property type="entry name" value="SRPBCC"/>
    <property type="match status" value="1"/>
</dbReference>
<dbReference type="Gene3D" id="3.30.530.20">
    <property type="match status" value="1"/>
</dbReference>
<dbReference type="InterPro" id="IPR023393">
    <property type="entry name" value="START-like_dom_sf"/>
</dbReference>
<dbReference type="EMBL" id="CAEZTG010000180">
    <property type="protein sequence ID" value="CAB4577854.1"/>
    <property type="molecule type" value="Genomic_DNA"/>
</dbReference>
<evidence type="ECO:0000313" key="1">
    <source>
        <dbReference type="EMBL" id="CAB4577854.1"/>
    </source>
</evidence>